<reference evidence="3" key="1">
    <citation type="journal article" date="2007" name="Nature">
        <title>The grapevine genome sequence suggests ancestral hexaploidization in major angiosperm phyla.</title>
        <authorList>
            <consortium name="The French-Italian Public Consortium for Grapevine Genome Characterization."/>
            <person name="Jaillon O."/>
            <person name="Aury J.-M."/>
            <person name="Noel B."/>
            <person name="Policriti A."/>
            <person name="Clepet C."/>
            <person name="Casagrande A."/>
            <person name="Choisne N."/>
            <person name="Aubourg S."/>
            <person name="Vitulo N."/>
            <person name="Jubin C."/>
            <person name="Vezzi A."/>
            <person name="Legeai F."/>
            <person name="Hugueney P."/>
            <person name="Dasilva C."/>
            <person name="Horner D."/>
            <person name="Mica E."/>
            <person name="Jublot D."/>
            <person name="Poulain J."/>
            <person name="Bruyere C."/>
            <person name="Billault A."/>
            <person name="Segurens B."/>
            <person name="Gouyvenoux M."/>
            <person name="Ugarte E."/>
            <person name="Cattonaro F."/>
            <person name="Anthouard V."/>
            <person name="Vico V."/>
            <person name="Del Fabbro C."/>
            <person name="Alaux M."/>
            <person name="Di Gaspero G."/>
            <person name="Dumas V."/>
            <person name="Felice N."/>
            <person name="Paillard S."/>
            <person name="Juman I."/>
            <person name="Moroldo M."/>
            <person name="Scalabrin S."/>
            <person name="Canaguier A."/>
            <person name="Le Clainche I."/>
            <person name="Malacrida G."/>
            <person name="Durand E."/>
            <person name="Pesole G."/>
            <person name="Laucou V."/>
            <person name="Chatelet P."/>
            <person name="Merdinoglu D."/>
            <person name="Delledonne M."/>
            <person name="Pezzotti M."/>
            <person name="Lecharny A."/>
            <person name="Scarpelli C."/>
            <person name="Artiguenave F."/>
            <person name="Pe M.E."/>
            <person name="Valle G."/>
            <person name="Morgante M."/>
            <person name="Caboche M."/>
            <person name="Adam-Blondon A.-F."/>
            <person name="Weissenbach J."/>
            <person name="Quetier F."/>
            <person name="Wincker P."/>
        </authorList>
    </citation>
    <scope>NUCLEOTIDE SEQUENCE [LARGE SCALE GENOMIC DNA]</scope>
    <source>
        <strain evidence="3">cv. Pinot noir / PN40024</strain>
    </source>
</reference>
<keyword evidence="3" id="KW-1185">Reference proteome</keyword>
<dbReference type="EMBL" id="FN596506">
    <property type="protein sequence ID" value="CCB60458.1"/>
    <property type="molecule type" value="Genomic_DNA"/>
</dbReference>
<dbReference type="AlphaFoldDB" id="F6I0J2"/>
<feature type="compositionally biased region" description="Basic and acidic residues" evidence="1">
    <location>
        <begin position="12"/>
        <end position="22"/>
    </location>
</feature>
<evidence type="ECO:0000256" key="1">
    <source>
        <dbReference type="SAM" id="MobiDB-lite"/>
    </source>
</evidence>
<dbReference type="InParanoid" id="F6I0J2"/>
<proteinExistence type="predicted"/>
<protein>
    <submittedName>
        <fullName evidence="2">Uncharacterized protein</fullName>
    </submittedName>
</protein>
<gene>
    <name evidence="2" type="ordered locus">VIT_04s0044g00440</name>
</gene>
<evidence type="ECO:0000313" key="3">
    <source>
        <dbReference type="Proteomes" id="UP000009183"/>
    </source>
</evidence>
<sequence length="59" mass="6714">MMTTTQLNAFKSSKESESRDIAADSQGPGACAVYNYHAFYDYTSLPKDFEDLKEQQQQK</sequence>
<accession>F6I0J2</accession>
<dbReference type="Proteomes" id="UP000009183">
    <property type="component" value="Chromosome 4"/>
</dbReference>
<feature type="region of interest" description="Disordered" evidence="1">
    <location>
        <begin position="1"/>
        <end position="25"/>
    </location>
</feature>
<feature type="compositionally biased region" description="Polar residues" evidence="1">
    <location>
        <begin position="1"/>
        <end position="11"/>
    </location>
</feature>
<name>F6I0J2_VITVI</name>
<dbReference type="HOGENOM" id="CLU_2965621_0_0_1"/>
<evidence type="ECO:0000313" key="2">
    <source>
        <dbReference type="EMBL" id="CCB60458.1"/>
    </source>
</evidence>
<dbReference type="PaxDb" id="29760-VIT_04s0044g00440.t01"/>
<organism evidence="2 3">
    <name type="scientific">Vitis vinifera</name>
    <name type="common">Grape</name>
    <dbReference type="NCBI Taxonomy" id="29760"/>
    <lineage>
        <taxon>Eukaryota</taxon>
        <taxon>Viridiplantae</taxon>
        <taxon>Streptophyta</taxon>
        <taxon>Embryophyta</taxon>
        <taxon>Tracheophyta</taxon>
        <taxon>Spermatophyta</taxon>
        <taxon>Magnoliopsida</taxon>
        <taxon>eudicotyledons</taxon>
        <taxon>Gunneridae</taxon>
        <taxon>Pentapetalae</taxon>
        <taxon>rosids</taxon>
        <taxon>Vitales</taxon>
        <taxon>Vitaceae</taxon>
        <taxon>Viteae</taxon>
        <taxon>Vitis</taxon>
    </lineage>
</organism>